<organism evidence="2 3">
    <name type="scientific">Cirrhinus mrigala</name>
    <name type="common">Mrigala</name>
    <dbReference type="NCBI Taxonomy" id="683832"/>
    <lineage>
        <taxon>Eukaryota</taxon>
        <taxon>Metazoa</taxon>
        <taxon>Chordata</taxon>
        <taxon>Craniata</taxon>
        <taxon>Vertebrata</taxon>
        <taxon>Euteleostomi</taxon>
        <taxon>Actinopterygii</taxon>
        <taxon>Neopterygii</taxon>
        <taxon>Teleostei</taxon>
        <taxon>Ostariophysi</taxon>
        <taxon>Cypriniformes</taxon>
        <taxon>Cyprinidae</taxon>
        <taxon>Labeoninae</taxon>
        <taxon>Labeonini</taxon>
        <taxon>Cirrhinus</taxon>
    </lineage>
</organism>
<accession>A0ABD0RXT8</accession>
<feature type="non-terminal residue" evidence="2">
    <location>
        <position position="240"/>
    </location>
</feature>
<evidence type="ECO:0000313" key="2">
    <source>
        <dbReference type="EMBL" id="KAL0203327.1"/>
    </source>
</evidence>
<dbReference type="AlphaFoldDB" id="A0ABD0RXT8"/>
<dbReference type="Proteomes" id="UP001529510">
    <property type="component" value="Unassembled WGS sequence"/>
</dbReference>
<sequence>MSNRAEPRHVTSDHPESSHIPSAGPRSSRSVHHNPSLISCLRDAPLVSARSAGIPKPTHLTPPVLELIPLSAALSIMGIALWCVWAAYTATESPEVAACAAEPLEVVASAVASPEAMTPAAVSPELASEAAEPHEMGTSALAPCTVVVPSDTHLACGSSSCPVLAMYELSAPPVMAMEAVTELSVRPVTAMEPVIELSAHPLMAMEAICDHCACPIAAKQAVYELPVLPCSGQGSRLCTQ</sequence>
<feature type="region of interest" description="Disordered" evidence="1">
    <location>
        <begin position="1"/>
        <end position="33"/>
    </location>
</feature>
<evidence type="ECO:0000313" key="3">
    <source>
        <dbReference type="Proteomes" id="UP001529510"/>
    </source>
</evidence>
<proteinExistence type="predicted"/>
<protein>
    <submittedName>
        <fullName evidence="2">Uncharacterized protein</fullName>
    </submittedName>
</protein>
<feature type="compositionally biased region" description="Basic and acidic residues" evidence="1">
    <location>
        <begin position="1"/>
        <end position="17"/>
    </location>
</feature>
<gene>
    <name evidence="2" type="ORF">M9458_001345</name>
</gene>
<dbReference type="EMBL" id="JAMKFB020000001">
    <property type="protein sequence ID" value="KAL0203327.1"/>
    <property type="molecule type" value="Genomic_DNA"/>
</dbReference>
<reference evidence="2 3" key="1">
    <citation type="submission" date="2024-05" db="EMBL/GenBank/DDBJ databases">
        <title>Genome sequencing and assembly of Indian major carp, Cirrhinus mrigala (Hamilton, 1822).</title>
        <authorList>
            <person name="Mohindra V."/>
            <person name="Chowdhury L.M."/>
            <person name="Lal K."/>
            <person name="Jena J.K."/>
        </authorList>
    </citation>
    <scope>NUCLEOTIDE SEQUENCE [LARGE SCALE GENOMIC DNA]</scope>
    <source>
        <strain evidence="2">CM1030</strain>
        <tissue evidence="2">Blood</tissue>
    </source>
</reference>
<comment type="caution">
    <text evidence="2">The sequence shown here is derived from an EMBL/GenBank/DDBJ whole genome shotgun (WGS) entry which is preliminary data.</text>
</comment>
<keyword evidence="3" id="KW-1185">Reference proteome</keyword>
<name>A0ABD0RXT8_CIRMR</name>
<evidence type="ECO:0000256" key="1">
    <source>
        <dbReference type="SAM" id="MobiDB-lite"/>
    </source>
</evidence>